<dbReference type="OrthoDB" id="5497412at2"/>
<reference evidence="2 3" key="1">
    <citation type="submission" date="2019-03" db="EMBL/GenBank/DDBJ databases">
        <title>Genomic Encyclopedia of Type Strains, Phase IV (KMG-IV): sequencing the most valuable type-strain genomes for metagenomic binning, comparative biology and taxonomic classification.</title>
        <authorList>
            <person name="Goeker M."/>
        </authorList>
    </citation>
    <scope>NUCLEOTIDE SEQUENCE [LARGE SCALE GENOMIC DNA]</scope>
    <source>
        <strain evidence="2 3">DSM 104836</strain>
    </source>
</reference>
<evidence type="ECO:0000259" key="1">
    <source>
        <dbReference type="PROSITE" id="PS50043"/>
    </source>
</evidence>
<sequence length="396" mass="43651">MWRNFSFLRKLTFVVKPEGYASLTDIYDAAVNLGRWRRALDAVASAVDAKAIALLIRRPDPASKDLQMLNSTYLNFVRSPWGIYYGLRLSRLQDPDWDFLSRQPAHKPTADTAIGPSAEELDQRADYAFLRKKLGVGRRLGVRLNSDSVWFDAMSVAFSADARVIPQSALDGTRFLLPHLTKAVEIGRTFAQLKSRYSAVLTALDRVKVGLAIALPSGDIIVENEEAKRILSMKDGLTKPGDGQLRCHDTDQNAELRDAVSKAASTVRGEDSVSECLIALKRPSGQASLLIDVAPLKDSKAELDGPLEGALITIIDPERVPYLKMDRFIALYDLTAAEADVCQLILQGMPINDIAEMRNTSPVTTKNQIASILNKTGVGRRAELIRLVIRVLPPVD</sequence>
<dbReference type="GO" id="GO:0006355">
    <property type="term" value="P:regulation of DNA-templated transcription"/>
    <property type="evidence" value="ECO:0007669"/>
    <property type="project" value="InterPro"/>
</dbReference>
<gene>
    <name evidence="2" type="ORF">EDD52_1671</name>
</gene>
<dbReference type="PROSITE" id="PS50043">
    <property type="entry name" value="HTH_LUXR_2"/>
    <property type="match status" value="1"/>
</dbReference>
<dbReference type="CDD" id="cd06170">
    <property type="entry name" value="LuxR_C_like"/>
    <property type="match status" value="1"/>
</dbReference>
<dbReference type="RefSeq" id="WP_132249009.1">
    <property type="nucleotide sequence ID" value="NZ_SLZU01000067.1"/>
</dbReference>
<evidence type="ECO:0000313" key="3">
    <source>
        <dbReference type="Proteomes" id="UP000295696"/>
    </source>
</evidence>
<dbReference type="InterPro" id="IPR016032">
    <property type="entry name" value="Sig_transdc_resp-reg_C-effctor"/>
</dbReference>
<dbReference type="InterPro" id="IPR000792">
    <property type="entry name" value="Tscrpt_reg_LuxR_C"/>
</dbReference>
<dbReference type="Proteomes" id="UP000295696">
    <property type="component" value="Unassembled WGS sequence"/>
</dbReference>
<accession>A0A4R3II54</accession>
<comment type="caution">
    <text evidence="2">The sequence shown here is derived from an EMBL/GenBank/DDBJ whole genome shotgun (WGS) entry which is preliminary data.</text>
</comment>
<evidence type="ECO:0000313" key="2">
    <source>
        <dbReference type="EMBL" id="TCS46622.1"/>
    </source>
</evidence>
<protein>
    <submittedName>
        <fullName evidence="2">LuxR family transcriptional regulator</fullName>
    </submittedName>
</protein>
<dbReference type="SUPFAM" id="SSF46894">
    <property type="entry name" value="C-terminal effector domain of the bipartite response regulators"/>
    <property type="match status" value="1"/>
</dbReference>
<dbReference type="InterPro" id="IPR036388">
    <property type="entry name" value="WH-like_DNA-bd_sf"/>
</dbReference>
<feature type="domain" description="HTH luxR-type" evidence="1">
    <location>
        <begin position="327"/>
        <end position="392"/>
    </location>
</feature>
<keyword evidence="3" id="KW-1185">Reference proteome</keyword>
<dbReference type="AlphaFoldDB" id="A0A4R3II54"/>
<dbReference type="GO" id="GO:0003677">
    <property type="term" value="F:DNA binding"/>
    <property type="evidence" value="ECO:0007669"/>
    <property type="project" value="InterPro"/>
</dbReference>
<dbReference type="Pfam" id="PF00196">
    <property type="entry name" value="GerE"/>
    <property type="match status" value="1"/>
</dbReference>
<name>A0A4R3II54_9RHOB</name>
<proteinExistence type="predicted"/>
<dbReference type="SMART" id="SM00421">
    <property type="entry name" value="HTH_LUXR"/>
    <property type="match status" value="1"/>
</dbReference>
<dbReference type="EMBL" id="SLZU01000067">
    <property type="protein sequence ID" value="TCS46622.1"/>
    <property type="molecule type" value="Genomic_DNA"/>
</dbReference>
<organism evidence="2 3">
    <name type="scientific">Primorskyibacter sedentarius</name>
    <dbReference type="NCBI Taxonomy" id="745311"/>
    <lineage>
        <taxon>Bacteria</taxon>
        <taxon>Pseudomonadati</taxon>
        <taxon>Pseudomonadota</taxon>
        <taxon>Alphaproteobacteria</taxon>
        <taxon>Rhodobacterales</taxon>
        <taxon>Roseobacteraceae</taxon>
        <taxon>Primorskyibacter</taxon>
    </lineage>
</organism>
<dbReference type="Gene3D" id="1.10.10.10">
    <property type="entry name" value="Winged helix-like DNA-binding domain superfamily/Winged helix DNA-binding domain"/>
    <property type="match status" value="1"/>
</dbReference>